<accession>A0ABS0DHG2</accession>
<dbReference type="Proteomes" id="UP000707731">
    <property type="component" value="Unassembled WGS sequence"/>
</dbReference>
<sequence length="242" mass="24614">MLGIVVPVLIVTACTADEQNSDTTGSGTTTAALSSVSKTASPTTTAASADPGGAQGDPGGGVDTGQPGGEQPGGTDTCGATPCGVTSDPAPAPGGTDTCGGATECGVAVWDPCRISDADITQLGFRPDSRQMLTDSGGVTDTHCRWQSLTGESEFTISSTRQTLEEVRQSFDYVDFSSLSVGGRSGYQYRAAQDSNHIGCYVGIPVQDGHVAFVTRNLTPTAPEEPCAAARRISEALVGYVP</sequence>
<keyword evidence="3" id="KW-1185">Reference proteome</keyword>
<evidence type="ECO:0000256" key="1">
    <source>
        <dbReference type="SAM" id="MobiDB-lite"/>
    </source>
</evidence>
<dbReference type="RefSeq" id="WP_195004744.1">
    <property type="nucleotide sequence ID" value="NZ_JADLQN010000007.1"/>
</dbReference>
<protein>
    <submittedName>
        <fullName evidence="2">DUF3558 domain-containing protein</fullName>
    </submittedName>
</protein>
<reference evidence="2 3" key="1">
    <citation type="submission" date="2020-10" db="EMBL/GenBank/DDBJ databases">
        <title>Identification of Nocardia species via Next-generation sequencing and recognition of intraspecies genetic diversity.</title>
        <authorList>
            <person name="Li P."/>
            <person name="Li P."/>
            <person name="Lu B."/>
        </authorList>
    </citation>
    <scope>NUCLEOTIDE SEQUENCE [LARGE SCALE GENOMIC DNA]</scope>
    <source>
        <strain evidence="2 3">BJ06-0143</strain>
    </source>
</reference>
<evidence type="ECO:0000313" key="2">
    <source>
        <dbReference type="EMBL" id="MBF6357908.1"/>
    </source>
</evidence>
<organism evidence="2 3">
    <name type="scientific">Nocardia higoensis</name>
    <dbReference type="NCBI Taxonomy" id="228599"/>
    <lineage>
        <taxon>Bacteria</taxon>
        <taxon>Bacillati</taxon>
        <taxon>Actinomycetota</taxon>
        <taxon>Actinomycetes</taxon>
        <taxon>Mycobacteriales</taxon>
        <taxon>Nocardiaceae</taxon>
        <taxon>Nocardia</taxon>
    </lineage>
</organism>
<name>A0ABS0DHG2_9NOCA</name>
<dbReference type="InterPro" id="IPR024520">
    <property type="entry name" value="DUF3558"/>
</dbReference>
<proteinExistence type="predicted"/>
<feature type="compositionally biased region" description="Low complexity" evidence="1">
    <location>
        <begin position="21"/>
        <end position="52"/>
    </location>
</feature>
<feature type="region of interest" description="Disordered" evidence="1">
    <location>
        <begin position="18"/>
        <end position="80"/>
    </location>
</feature>
<dbReference type="Pfam" id="PF12079">
    <property type="entry name" value="DUF3558"/>
    <property type="match status" value="1"/>
</dbReference>
<feature type="compositionally biased region" description="Gly residues" evidence="1">
    <location>
        <begin position="53"/>
        <end position="72"/>
    </location>
</feature>
<gene>
    <name evidence="2" type="ORF">IU449_25765</name>
</gene>
<comment type="caution">
    <text evidence="2">The sequence shown here is derived from an EMBL/GenBank/DDBJ whole genome shotgun (WGS) entry which is preliminary data.</text>
</comment>
<dbReference type="EMBL" id="JADLQN010000007">
    <property type="protein sequence ID" value="MBF6357908.1"/>
    <property type="molecule type" value="Genomic_DNA"/>
</dbReference>
<evidence type="ECO:0000313" key="3">
    <source>
        <dbReference type="Proteomes" id="UP000707731"/>
    </source>
</evidence>